<accession>A0A284VSC2</accession>
<keyword evidence="2" id="KW-0812">Transmembrane</keyword>
<name>A0A284VSC2_9EURY</name>
<reference evidence="5" key="1">
    <citation type="submission" date="2017-06" db="EMBL/GenBank/DDBJ databases">
        <authorList>
            <person name="Cremers G."/>
        </authorList>
    </citation>
    <scope>NUCLEOTIDE SEQUENCE [LARGE SCALE GENOMIC DNA]</scope>
</reference>
<keyword evidence="2" id="KW-1133">Transmembrane helix</keyword>
<dbReference type="InterPro" id="IPR036280">
    <property type="entry name" value="Multihaem_cyt_sf"/>
</dbReference>
<dbReference type="Pfam" id="PF18204">
    <property type="entry name" value="PGF-CTERM"/>
    <property type="match status" value="1"/>
</dbReference>
<keyword evidence="2" id="KW-0472">Membrane</keyword>
<dbReference type="InterPro" id="IPR026371">
    <property type="entry name" value="PGF_CTERM"/>
</dbReference>
<keyword evidence="1" id="KW-0732">Signal</keyword>
<feature type="transmembrane region" description="Helical" evidence="2">
    <location>
        <begin position="287"/>
        <end position="305"/>
    </location>
</feature>
<evidence type="ECO:0000256" key="2">
    <source>
        <dbReference type="SAM" id="Phobius"/>
    </source>
</evidence>
<evidence type="ECO:0000259" key="3">
    <source>
        <dbReference type="Pfam" id="PF18204"/>
    </source>
</evidence>
<evidence type="ECO:0000313" key="4">
    <source>
        <dbReference type="EMBL" id="SNQ62087.1"/>
    </source>
</evidence>
<dbReference type="AlphaFoldDB" id="A0A284VSC2"/>
<organism evidence="4 5">
    <name type="scientific">Candidatus Methanoperedens nitratireducens</name>
    <dbReference type="NCBI Taxonomy" id="1392998"/>
    <lineage>
        <taxon>Archaea</taxon>
        <taxon>Methanobacteriati</taxon>
        <taxon>Methanobacteriota</taxon>
        <taxon>Stenosarchaea group</taxon>
        <taxon>Methanomicrobia</taxon>
        <taxon>Methanosarcinales</taxon>
        <taxon>ANME-2 cluster</taxon>
        <taxon>Candidatus Methanoperedentaceae</taxon>
        <taxon>Candidatus Methanoperedens</taxon>
    </lineage>
</organism>
<evidence type="ECO:0000313" key="5">
    <source>
        <dbReference type="Proteomes" id="UP000218615"/>
    </source>
</evidence>
<proteinExistence type="predicted"/>
<sequence length="308" mass="33942">MHGNKLILFIFVLLFAMFAVPGALAANSCLNCHEKLSAFNETEQQFNEIRIKHLTRDIACSLECHAATLSKFAISNFEQWTRSKHALFNVTCDNCHGGNPGSDVKETAHVGVLRDSDPNSTVFYRNVPGTCGKCHVEELKQFMGSAHYQKLQALRQAPACDTCHVPHEFKILNVSEFHNLCSNCHNIDMRVAPSDAPDRAIAALQDADNLKSEIRKADDAIKYAKQQGKDTSAAQKSLDNAISIRDSLPVLWHSFDLSNFNNVTDSGIKHAQQAQLDTGMPIATPKGPGFGIIVSLAGIIAIFLLRRR</sequence>
<gene>
    <name evidence="4" type="ORF">MNV_590020</name>
</gene>
<feature type="domain" description="PGF-CTERM archaeal protein-sorting signal" evidence="3">
    <location>
        <begin position="288"/>
        <end position="308"/>
    </location>
</feature>
<dbReference type="Proteomes" id="UP000218615">
    <property type="component" value="Unassembled WGS sequence"/>
</dbReference>
<dbReference type="Gene3D" id="1.10.780.10">
    <property type="entry name" value="Hydroxylamine Oxidoreductase, Chain A, domain 1"/>
    <property type="match status" value="1"/>
</dbReference>
<dbReference type="EMBL" id="FZMP01000206">
    <property type="protein sequence ID" value="SNQ62087.1"/>
    <property type="molecule type" value="Genomic_DNA"/>
</dbReference>
<dbReference type="SUPFAM" id="SSF48695">
    <property type="entry name" value="Multiheme cytochromes"/>
    <property type="match status" value="1"/>
</dbReference>
<keyword evidence="5" id="KW-1185">Reference proteome</keyword>
<protein>
    <recommendedName>
        <fullName evidence="3">PGF-CTERM archaeal protein-sorting signal domain-containing protein</fullName>
    </recommendedName>
</protein>
<evidence type="ECO:0000256" key="1">
    <source>
        <dbReference type="ARBA" id="ARBA00022729"/>
    </source>
</evidence>